<feature type="coiled-coil region" evidence="1">
    <location>
        <begin position="238"/>
        <end position="272"/>
    </location>
</feature>
<accession>I7M6N7</accession>
<feature type="compositionally biased region" description="Basic and acidic residues" evidence="2">
    <location>
        <begin position="101"/>
        <end position="113"/>
    </location>
</feature>
<evidence type="ECO:0000313" key="4">
    <source>
        <dbReference type="Proteomes" id="UP000009168"/>
    </source>
</evidence>
<feature type="region of interest" description="Disordered" evidence="2">
    <location>
        <begin position="86"/>
        <end position="123"/>
    </location>
</feature>
<feature type="compositionally biased region" description="Basic and acidic residues" evidence="2">
    <location>
        <begin position="948"/>
        <end position="963"/>
    </location>
</feature>
<dbReference type="EMBL" id="GG662665">
    <property type="protein sequence ID" value="EAR85545.2"/>
    <property type="molecule type" value="Genomic_DNA"/>
</dbReference>
<dbReference type="InParanoid" id="I7M6N7"/>
<gene>
    <name evidence="3" type="ORF">TTHERM_00442950</name>
</gene>
<dbReference type="Proteomes" id="UP000009168">
    <property type="component" value="Unassembled WGS sequence"/>
</dbReference>
<feature type="compositionally biased region" description="Polar residues" evidence="2">
    <location>
        <begin position="48"/>
        <end position="57"/>
    </location>
</feature>
<feature type="region of interest" description="Disordered" evidence="2">
    <location>
        <begin position="1064"/>
        <end position="1089"/>
    </location>
</feature>
<feature type="coiled-coil region" evidence="1">
    <location>
        <begin position="981"/>
        <end position="1036"/>
    </location>
</feature>
<evidence type="ECO:0000313" key="3">
    <source>
        <dbReference type="EMBL" id="EAR85545.2"/>
    </source>
</evidence>
<dbReference type="RefSeq" id="XP_001033208.2">
    <property type="nucleotide sequence ID" value="XM_001033208.3"/>
</dbReference>
<keyword evidence="4" id="KW-1185">Reference proteome</keyword>
<name>I7M6N7_TETTS</name>
<feature type="coiled-coil region" evidence="1">
    <location>
        <begin position="787"/>
        <end position="817"/>
    </location>
</feature>
<feature type="compositionally biased region" description="Low complexity" evidence="2">
    <location>
        <begin position="29"/>
        <end position="43"/>
    </location>
</feature>
<feature type="region of interest" description="Disordered" evidence="2">
    <location>
        <begin position="27"/>
        <end position="57"/>
    </location>
</feature>
<proteinExistence type="predicted"/>
<evidence type="ECO:0000256" key="2">
    <source>
        <dbReference type="SAM" id="MobiDB-lite"/>
    </source>
</evidence>
<organism evidence="3 4">
    <name type="scientific">Tetrahymena thermophila (strain SB210)</name>
    <dbReference type="NCBI Taxonomy" id="312017"/>
    <lineage>
        <taxon>Eukaryota</taxon>
        <taxon>Sar</taxon>
        <taxon>Alveolata</taxon>
        <taxon>Ciliophora</taxon>
        <taxon>Intramacronucleata</taxon>
        <taxon>Oligohymenophorea</taxon>
        <taxon>Hymenostomatida</taxon>
        <taxon>Tetrahymenina</taxon>
        <taxon>Tetrahymenidae</taxon>
        <taxon>Tetrahymena</taxon>
    </lineage>
</organism>
<feature type="region of interest" description="Disordered" evidence="2">
    <location>
        <begin position="942"/>
        <end position="963"/>
    </location>
</feature>
<feature type="compositionally biased region" description="Acidic residues" evidence="2">
    <location>
        <begin position="1075"/>
        <end position="1089"/>
    </location>
</feature>
<sequence>MNDKRLTDQQRQGMSERINQIVQIKFRESQNSQNKSNQNYSSYGLKENSGQKSASKSNIWNGQSQIYYSTQQNSESKMSNKISRIKAAQTRIGSSSSQISVKREKSYNSHEQSESFNGGNSINLSVSNASKQLRTNHYQQINAFADKKKSLGLHPYSSQSQSKNFFSPHSQAKSYNLFSQHPYGQVNHNQYKQPYTNNFIQQKEENFMENNIDNINIDLQQMQQGDQQYDSNLYLEQIKIQELRIAQLEDLLKQETLNCEQFRSQISILKQQMLKSVSDSGLINLFEEAYIVSVDKQIDILVQLKEIQQKIEQDISSSQAIIIDQDNSLKSLIEQNQQQQIQIQELFTINQKIKEDLTQSLDGKKKHDQEKFYLIESNNKLVNDIENAIQQNSILIEENQHYIKQIDEKNNVISQLETLLKDQNENKSEQEAILEEKDQVIQKQIQDIYELNEELKEIKNQNEDLECLLKEYEEKIQQISEYQLDNNLQNSQEKKNAIKQRELEDLRELSAQQQSQEEEEDKQNQFEAIQANINNLERQVDILEQKNNHLTQQLEKNQTSIIQKDSQIIEKDKLLNKKDEQIKELQMQFQDKQHKADTFQKQLDILQNQLLETKQTNNTQNKQEEFAKIVQENIGLKANLSEIQIQFEQLKQQNIIHITANNKLQELVEENQQLLKKANLELSRQNQSQQVDPEILQQYEQNFEELNNRVIEFHQKYQQSEEEKEKLQEEIALLKNGMENDEKIQQLQYMQMKANFFSTQVVIMSKLLQIIDQEDECIEQDQYEPIVLQIKQKIEELLKENQLLKEQQNNNEQDEKDSQISPKQVKISQIQSLENSFSLRNREQSYQQNDQIQIDQKVMEQFEQKYEKQIEEITLQVQELQQRLAEVYEQKFILETYISQIKEFVPNQDVQELVNKYCETIQELITNEHCQKRLKENIEELEQTQTDQTEKTNDENESQETERQKNLQQLFHTFEQIIQQYKELIVNRDQLGQELAFLSEKENEKYLMVDELQQQNQQLYQEILILRNEYSQQDENDPNLDQMRDHSLGDQQFQQQQNTQMLSQFMNQQMRVSEESEGQFEEQNQESFK</sequence>
<evidence type="ECO:0000256" key="1">
    <source>
        <dbReference type="SAM" id="Coils"/>
    </source>
</evidence>
<dbReference type="AlphaFoldDB" id="I7M6N7"/>
<feature type="coiled-coil region" evidence="1">
    <location>
        <begin position="852"/>
        <end position="890"/>
    </location>
</feature>
<feature type="compositionally biased region" description="Polar residues" evidence="2">
    <location>
        <begin position="91"/>
        <end position="100"/>
    </location>
</feature>
<dbReference type="GeneID" id="7828949"/>
<keyword evidence="1" id="KW-0175">Coiled coil</keyword>
<feature type="coiled-coil region" evidence="1">
    <location>
        <begin position="378"/>
        <end position="744"/>
    </location>
</feature>
<protein>
    <submittedName>
        <fullName evidence="3">Uncharacterized protein</fullName>
    </submittedName>
</protein>
<feature type="compositionally biased region" description="Polar residues" evidence="2">
    <location>
        <begin position="114"/>
        <end position="123"/>
    </location>
</feature>
<reference evidence="4" key="1">
    <citation type="journal article" date="2006" name="PLoS Biol.">
        <title>Macronuclear genome sequence of the ciliate Tetrahymena thermophila, a model eukaryote.</title>
        <authorList>
            <person name="Eisen J.A."/>
            <person name="Coyne R.S."/>
            <person name="Wu M."/>
            <person name="Wu D."/>
            <person name="Thiagarajan M."/>
            <person name="Wortman J.R."/>
            <person name="Badger J.H."/>
            <person name="Ren Q."/>
            <person name="Amedeo P."/>
            <person name="Jones K.M."/>
            <person name="Tallon L.J."/>
            <person name="Delcher A.L."/>
            <person name="Salzberg S.L."/>
            <person name="Silva J.C."/>
            <person name="Haas B.J."/>
            <person name="Majoros W.H."/>
            <person name="Farzad M."/>
            <person name="Carlton J.M."/>
            <person name="Smith R.K. Jr."/>
            <person name="Garg J."/>
            <person name="Pearlman R.E."/>
            <person name="Karrer K.M."/>
            <person name="Sun L."/>
            <person name="Manning G."/>
            <person name="Elde N.C."/>
            <person name="Turkewitz A.P."/>
            <person name="Asai D.J."/>
            <person name="Wilkes D.E."/>
            <person name="Wang Y."/>
            <person name="Cai H."/>
            <person name="Collins K."/>
            <person name="Stewart B.A."/>
            <person name="Lee S.R."/>
            <person name="Wilamowska K."/>
            <person name="Weinberg Z."/>
            <person name="Ruzzo W.L."/>
            <person name="Wloga D."/>
            <person name="Gaertig J."/>
            <person name="Frankel J."/>
            <person name="Tsao C.-C."/>
            <person name="Gorovsky M.A."/>
            <person name="Keeling P.J."/>
            <person name="Waller R.F."/>
            <person name="Patron N.J."/>
            <person name="Cherry J.M."/>
            <person name="Stover N.A."/>
            <person name="Krieger C.J."/>
            <person name="del Toro C."/>
            <person name="Ryder H.F."/>
            <person name="Williamson S.C."/>
            <person name="Barbeau R.A."/>
            <person name="Hamilton E.P."/>
            <person name="Orias E."/>
        </authorList>
    </citation>
    <scope>NUCLEOTIDE SEQUENCE [LARGE SCALE GENOMIC DNA]</scope>
    <source>
        <strain evidence="4">SB210</strain>
    </source>
</reference>
<dbReference type="KEGG" id="tet:TTHERM_00442950"/>